<evidence type="ECO:0000313" key="2">
    <source>
        <dbReference type="EMBL" id="KAF2031279.1"/>
    </source>
</evidence>
<keyword evidence="3" id="KW-1185">Reference proteome</keyword>
<evidence type="ECO:0000256" key="1">
    <source>
        <dbReference type="SAM" id="Phobius"/>
    </source>
</evidence>
<comment type="caution">
    <text evidence="2">The sequence shown here is derived from an EMBL/GenBank/DDBJ whole genome shotgun (WGS) entry which is preliminary data.</text>
</comment>
<feature type="transmembrane region" description="Helical" evidence="1">
    <location>
        <begin position="49"/>
        <end position="68"/>
    </location>
</feature>
<dbReference type="Proteomes" id="UP000799777">
    <property type="component" value="Unassembled WGS sequence"/>
</dbReference>
<reference evidence="2" key="1">
    <citation type="journal article" date="2020" name="Stud. Mycol.">
        <title>101 Dothideomycetes genomes: a test case for predicting lifestyles and emergence of pathogens.</title>
        <authorList>
            <person name="Haridas S."/>
            <person name="Albert R."/>
            <person name="Binder M."/>
            <person name="Bloem J."/>
            <person name="Labutti K."/>
            <person name="Salamov A."/>
            <person name="Andreopoulos B."/>
            <person name="Baker S."/>
            <person name="Barry K."/>
            <person name="Bills G."/>
            <person name="Bluhm B."/>
            <person name="Cannon C."/>
            <person name="Castanera R."/>
            <person name="Culley D."/>
            <person name="Daum C."/>
            <person name="Ezra D."/>
            <person name="Gonzalez J."/>
            <person name="Henrissat B."/>
            <person name="Kuo A."/>
            <person name="Liang C."/>
            <person name="Lipzen A."/>
            <person name="Lutzoni F."/>
            <person name="Magnuson J."/>
            <person name="Mondo S."/>
            <person name="Nolan M."/>
            <person name="Ohm R."/>
            <person name="Pangilinan J."/>
            <person name="Park H.-J."/>
            <person name="Ramirez L."/>
            <person name="Alfaro M."/>
            <person name="Sun H."/>
            <person name="Tritt A."/>
            <person name="Yoshinaga Y."/>
            <person name="Zwiers L.-H."/>
            <person name="Turgeon B."/>
            <person name="Goodwin S."/>
            <person name="Spatafora J."/>
            <person name="Crous P."/>
            <person name="Grigoriev I."/>
        </authorList>
    </citation>
    <scope>NUCLEOTIDE SEQUENCE</scope>
    <source>
        <strain evidence="2">CBS 110217</strain>
    </source>
</reference>
<accession>A0A9P4HBN6</accession>
<keyword evidence="1" id="KW-0472">Membrane</keyword>
<dbReference type="OrthoDB" id="4074965at2759"/>
<feature type="transmembrane region" description="Helical" evidence="1">
    <location>
        <begin position="74"/>
        <end position="94"/>
    </location>
</feature>
<name>A0A9P4HBN6_9PLEO</name>
<organism evidence="2 3">
    <name type="scientific">Setomelanomma holmii</name>
    <dbReference type="NCBI Taxonomy" id="210430"/>
    <lineage>
        <taxon>Eukaryota</taxon>
        <taxon>Fungi</taxon>
        <taxon>Dikarya</taxon>
        <taxon>Ascomycota</taxon>
        <taxon>Pezizomycotina</taxon>
        <taxon>Dothideomycetes</taxon>
        <taxon>Pleosporomycetidae</taxon>
        <taxon>Pleosporales</taxon>
        <taxon>Pleosporineae</taxon>
        <taxon>Phaeosphaeriaceae</taxon>
        <taxon>Setomelanomma</taxon>
    </lineage>
</organism>
<dbReference type="EMBL" id="ML978182">
    <property type="protein sequence ID" value="KAF2031279.1"/>
    <property type="molecule type" value="Genomic_DNA"/>
</dbReference>
<proteinExistence type="predicted"/>
<evidence type="ECO:0000313" key="3">
    <source>
        <dbReference type="Proteomes" id="UP000799777"/>
    </source>
</evidence>
<gene>
    <name evidence="2" type="ORF">EK21DRAFT_111104</name>
</gene>
<keyword evidence="1" id="KW-0812">Transmembrane</keyword>
<dbReference type="PANTHER" id="PTHR39608">
    <property type="entry name" value="INTEGRAL MEMBRANE PROTEIN (AFU_ORTHOLOGUE AFUA_5G08640)"/>
    <property type="match status" value="1"/>
</dbReference>
<dbReference type="PANTHER" id="PTHR39608:SF1">
    <property type="entry name" value="INTEGRAL MEMBRANE PROTEIN (AFU_ORTHOLOGUE AFUA_5G08640)"/>
    <property type="match status" value="1"/>
</dbReference>
<keyword evidence="1" id="KW-1133">Transmembrane helix</keyword>
<dbReference type="AlphaFoldDB" id="A0A9P4HBN6"/>
<sequence>MLIPRVLSIFLRLAQFLSAAITLGIASYLLQINTTPSRAATLDGPVNRLIYTTVIVAISVVLVLIWSIPSTASIVHWGVDLLFAAAWVAAFGVLKRRWLPFRRSKV</sequence>
<feature type="transmembrane region" description="Helical" evidence="1">
    <location>
        <begin position="6"/>
        <end position="29"/>
    </location>
</feature>
<protein>
    <submittedName>
        <fullName evidence="2">Uncharacterized protein</fullName>
    </submittedName>
</protein>